<dbReference type="Pfam" id="PF20178">
    <property type="entry name" value="ToxA_N"/>
    <property type="match status" value="1"/>
</dbReference>
<dbReference type="SUPFAM" id="SSF56399">
    <property type="entry name" value="ADP-ribosylation"/>
    <property type="match status" value="1"/>
</dbReference>
<dbReference type="InterPro" id="IPR046673">
    <property type="entry name" value="ToxA_N"/>
</dbReference>
<reference evidence="2" key="1">
    <citation type="submission" date="2016-07" db="EMBL/GenBank/DDBJ databases">
        <title>New class B carbapenemase carried by novel plasmid in Pseudomonas putida enviromental strain in eastern Amazonia.</title>
        <authorList>
            <person name="Souza C.O."/>
            <person name="Lima K.V."/>
            <person name="Brasiliense D.M."/>
            <person name="Perez-Chaparro P.J."/>
            <person name="Mamizuka E.M."/>
            <person name="Lima M.O."/>
            <person name="Lima L.N."/>
            <person name="McCulloch J.A."/>
        </authorList>
    </citation>
    <scope>NUCLEOTIDE SEQUENCE [LARGE SCALE GENOMIC DNA]</scope>
    <source>
        <strain evidence="2">IEC33019</strain>
    </source>
</reference>
<gene>
    <name evidence="2" type="ORF">IEC33019_0251</name>
</gene>
<feature type="domain" description="Dermonecrotic toxin N-terminal" evidence="1">
    <location>
        <begin position="29"/>
        <end position="281"/>
    </location>
</feature>
<accession>A0A1B2F107</accession>
<organism evidence="2">
    <name type="scientific">Pseudomonas putida</name>
    <name type="common">Arthrobacter siderocapsulatus</name>
    <dbReference type="NCBI Taxonomy" id="303"/>
    <lineage>
        <taxon>Bacteria</taxon>
        <taxon>Pseudomonadati</taxon>
        <taxon>Pseudomonadota</taxon>
        <taxon>Gammaproteobacteria</taxon>
        <taxon>Pseudomonadales</taxon>
        <taxon>Pseudomonadaceae</taxon>
        <taxon>Pseudomonas</taxon>
    </lineage>
</organism>
<protein>
    <submittedName>
        <fullName evidence="2">Putative NAD(+)--arginine ADP-ribosyltransferaseVis</fullName>
    </submittedName>
</protein>
<proteinExistence type="predicted"/>
<evidence type="ECO:0000313" key="2">
    <source>
        <dbReference type="EMBL" id="ANY85857.1"/>
    </source>
</evidence>
<keyword evidence="2" id="KW-0808">Transferase</keyword>
<dbReference type="Gene3D" id="3.90.176.10">
    <property type="entry name" value="Toxin ADP-ribosyltransferase, Chain A, domain 1"/>
    <property type="match status" value="1"/>
</dbReference>
<dbReference type="EMBL" id="CP016634">
    <property type="protein sequence ID" value="ANY85857.1"/>
    <property type="molecule type" value="Genomic_DNA"/>
</dbReference>
<sequence>MFDLQSTLLHNLKVMGTGRALARLADDFLEHYPDPWRLAQQHARQILHRHTGKDWDPDQIWWHQFTDAASSHRSFTGWAHYQRPVKSLRFTELMIKRFDVGFQDATDELDLYGGFYRQGPHAERFDERNEVPVLAREIQKDFWSLDFAQLMRVEVEAFWNARASDFKVLAKVSLLAHCKQAERQGRLSADDARQVRGLVSSMLASTDQAPSLEQLRKESGEGEIDITAYRPSAGRAWLYILRPANGRVWLYMPYDEQAFRGFASDQAMAHWLRGWAGSTDGMKRLRAAAVAQEHLDDAPQEALDALQQLAASPSDAALLVLLQQSGTQAVGSLFTQLRDDARSDMRHNAKLMVDNSQLRKAMLNGYLAAFINISALLVPLSPGISLAILAASVTKVWLDVDTAVHARSRQERQDALRGAILDSIFAALNMIEVGLGNTHASLAYRAPFHETDVPLSEWPKVTQPQRLLEDEQANEVLEGMQAGSQALRGIRLGAHGECWIELQGLPYRVRYSSELSTWLIVPPDNPFAFGPIRPVRLNEAGEWELLAPARLAGGAPGGALAQRSSAFWDEYMLTDEQRSDVMSDAALLRQRNLLEQEDIPELASDAELLVDDEGFDYIDNHGVPAYTFKDDGAFKNHLIDVYTVDDSINDYLRRGERGFNYADEVGYLNKLTDAVEQLPTHADVPLYRGGCGDRGTSGVHFRSGQFKEGDILVNTDLASFTENPYIIRKFAADPDQLSSRGLEGVFDDTSVVFELPANSYRSGKLIAPFSSHKYEAETLFLPGSYFRVDALSEITGVDYHFVNVRLRQVDKPQSGPVYDLRSGQLFDRAAYVERLGDPHLVGRFFAP</sequence>
<evidence type="ECO:0000259" key="1">
    <source>
        <dbReference type="Pfam" id="PF20178"/>
    </source>
</evidence>
<name>A0A1B2F107_PSEPU</name>
<dbReference type="RefSeq" id="WP_070091722.1">
    <property type="nucleotide sequence ID" value="NZ_CP016634.1"/>
</dbReference>
<dbReference type="PROSITE" id="PS51996">
    <property type="entry name" value="TR_MART"/>
    <property type="match status" value="1"/>
</dbReference>
<dbReference type="AlphaFoldDB" id="A0A1B2F107"/>
<dbReference type="GO" id="GO:0016740">
    <property type="term" value="F:transferase activity"/>
    <property type="evidence" value="ECO:0007669"/>
    <property type="project" value="UniProtKB-KW"/>
</dbReference>